<feature type="coiled-coil region" evidence="1">
    <location>
        <begin position="115"/>
        <end position="142"/>
    </location>
</feature>
<name>A0AAX1NAQ4_9BACT</name>
<sequence length="167" mass="19465">MKNVTRQQKKQLKRDVVRVFANVCKGNTKLYKTTQEQLEYIIITMLDSTFDLLEQFSKLDSKEEVSIDSVNLSLVAKLMHHVNDIKKVSKVTKTDVEIIESVMEDNDNLLLQFKFKVLELKLEELEVNVEDDDESLDELIEKENTVALVHVFNLLIDEFSKFNELLD</sequence>
<dbReference type="Proteomes" id="UP000678679">
    <property type="component" value="Chromosome 2"/>
</dbReference>
<dbReference type="EMBL" id="CP076133">
    <property type="protein sequence ID" value="QWG04606.1"/>
    <property type="molecule type" value="Genomic_DNA"/>
</dbReference>
<evidence type="ECO:0000313" key="2">
    <source>
        <dbReference type="EMBL" id="QWG04606.1"/>
    </source>
</evidence>
<dbReference type="RefSeq" id="WP_169665498.1">
    <property type="nucleotide sequence ID" value="NZ_CP076133.1"/>
</dbReference>
<proteinExistence type="predicted"/>
<evidence type="ECO:0000256" key="1">
    <source>
        <dbReference type="SAM" id="Coils"/>
    </source>
</evidence>
<protein>
    <submittedName>
        <fullName evidence="2">Uncharacterized protein</fullName>
    </submittedName>
</protein>
<keyword evidence="3" id="KW-1185">Reference proteome</keyword>
<accession>A0AAX1NAQ4</accession>
<organism evidence="2 3">
    <name type="scientific">Flammeovirga yaeyamensis</name>
    <dbReference type="NCBI Taxonomy" id="367791"/>
    <lineage>
        <taxon>Bacteria</taxon>
        <taxon>Pseudomonadati</taxon>
        <taxon>Bacteroidota</taxon>
        <taxon>Cytophagia</taxon>
        <taxon>Cytophagales</taxon>
        <taxon>Flammeovirgaceae</taxon>
        <taxon>Flammeovirga</taxon>
    </lineage>
</organism>
<dbReference type="KEGG" id="fya:KMW28_27290"/>
<dbReference type="AlphaFoldDB" id="A0AAX1NAQ4"/>
<reference evidence="2 3" key="1">
    <citation type="submission" date="2021-05" db="EMBL/GenBank/DDBJ databases">
        <title>Comparative genomic studies on the polysaccharide-degrading batcterial strains of the Flammeovirga genus.</title>
        <authorList>
            <person name="Zewei F."/>
            <person name="Zheng Z."/>
            <person name="Yu L."/>
            <person name="Ruyue G."/>
            <person name="Yanhong M."/>
            <person name="Yuanyuan C."/>
            <person name="Jingyan G."/>
            <person name="Wenjun H."/>
        </authorList>
    </citation>
    <scope>NUCLEOTIDE SEQUENCE [LARGE SCALE GENOMIC DNA]</scope>
    <source>
        <strain evidence="2 3">NBRC:100898</strain>
    </source>
</reference>
<evidence type="ECO:0000313" key="3">
    <source>
        <dbReference type="Proteomes" id="UP000678679"/>
    </source>
</evidence>
<gene>
    <name evidence="2" type="ORF">KMW28_27290</name>
</gene>
<keyword evidence="1" id="KW-0175">Coiled coil</keyword>